<evidence type="ECO:0008006" key="9">
    <source>
        <dbReference type="Google" id="ProtNLM"/>
    </source>
</evidence>
<feature type="compositionally biased region" description="Low complexity" evidence="1">
    <location>
        <begin position="368"/>
        <end position="378"/>
    </location>
</feature>
<gene>
    <name evidence="7" type="ORF">IM532_04285</name>
</gene>
<dbReference type="InterPro" id="IPR022720">
    <property type="entry name" value="Motility-assoc_prot_GldM_N"/>
</dbReference>
<feature type="region of interest" description="Disordered" evidence="1">
    <location>
        <begin position="363"/>
        <end position="390"/>
    </location>
</feature>
<evidence type="ECO:0000259" key="3">
    <source>
        <dbReference type="Pfam" id="PF12080"/>
    </source>
</evidence>
<dbReference type="Pfam" id="PF21602">
    <property type="entry name" value="GldM_3rd"/>
    <property type="match status" value="1"/>
</dbReference>
<dbReference type="InterPro" id="IPR048405">
    <property type="entry name" value="GldM_Ig-like-1"/>
</dbReference>
<evidence type="ECO:0000259" key="4">
    <source>
        <dbReference type="Pfam" id="PF12081"/>
    </source>
</evidence>
<keyword evidence="2" id="KW-0472">Membrane</keyword>
<evidence type="ECO:0000256" key="1">
    <source>
        <dbReference type="SAM" id="MobiDB-lite"/>
    </source>
</evidence>
<dbReference type="Pfam" id="PF21601">
    <property type="entry name" value="GldM_2nd"/>
    <property type="match status" value="1"/>
</dbReference>
<evidence type="ECO:0000259" key="5">
    <source>
        <dbReference type="Pfam" id="PF21601"/>
    </source>
</evidence>
<dbReference type="InterPro" id="IPR022719">
    <property type="entry name" value="Motility-assoc_prot_GldM_C"/>
</dbReference>
<protein>
    <recommendedName>
        <fullName evidence="9">Gliding motility protein GldM</fullName>
    </recommendedName>
</protein>
<feature type="domain" description="Gliding motility-associated protein GldM N-terminal" evidence="4">
    <location>
        <begin position="31"/>
        <end position="220"/>
    </location>
</feature>
<feature type="transmembrane region" description="Helical" evidence="2">
    <location>
        <begin position="12"/>
        <end position="28"/>
    </location>
</feature>
<organism evidence="7 8">
    <name type="scientific">Faecalibacter rhinopitheci</name>
    <dbReference type="NCBI Taxonomy" id="2779678"/>
    <lineage>
        <taxon>Bacteria</taxon>
        <taxon>Pseudomonadati</taxon>
        <taxon>Bacteroidota</taxon>
        <taxon>Flavobacteriia</taxon>
        <taxon>Flavobacteriales</taxon>
        <taxon>Weeksellaceae</taxon>
        <taxon>Faecalibacter</taxon>
    </lineage>
</organism>
<dbReference type="EMBL" id="JADGIK010000002">
    <property type="protein sequence ID" value="MBF0596669.1"/>
    <property type="molecule type" value="Genomic_DNA"/>
</dbReference>
<keyword evidence="2" id="KW-1133">Transmembrane helix</keyword>
<dbReference type="Pfam" id="PF12081">
    <property type="entry name" value="GldM_1st"/>
    <property type="match status" value="1"/>
</dbReference>
<keyword evidence="2" id="KW-0812">Transmembrane</keyword>
<keyword evidence="8" id="KW-1185">Reference proteome</keyword>
<comment type="caution">
    <text evidence="7">The sequence shown here is derived from an EMBL/GenBank/DDBJ whole genome shotgun (WGS) entry which is preliminary data.</text>
</comment>
<accession>A0A8J7FP17</accession>
<dbReference type="Pfam" id="PF12080">
    <property type="entry name" value="GldM_4th"/>
    <property type="match status" value="1"/>
</dbReference>
<reference evidence="7" key="1">
    <citation type="submission" date="2020-10" db="EMBL/GenBank/DDBJ databases">
        <authorList>
            <person name="Lu T."/>
            <person name="Wang Q."/>
            <person name="Han X."/>
        </authorList>
    </citation>
    <scope>NUCLEOTIDE SEQUENCE</scope>
    <source>
        <strain evidence="7">WQ 117</strain>
    </source>
</reference>
<feature type="domain" description="Gliding motility-associated protein GldM second immunoglobulin-like" evidence="6">
    <location>
        <begin position="340"/>
        <end position="417"/>
    </location>
</feature>
<sequence>MAGGGNNARQKMINLMYLVFIAMMALNVDREVLRSFESIYLTMESSTQLTTENNNTFYTNITTKAKDEADYQAIDAKAKIVKQEADAFYNYVESLKQEVKGANYTPGAEETDYNLLANSESVMNLFFKGKGGDNGNEKAQELVSKVNNFRNFLLTYVKDDVNSTKRINQVFATEPVGKGKKSWLLEKFYEQPMVAALSNLTKLQADARTEEGNIVRDLLAGKLKEKIELNAFEGMFVSPGIVKVGDEAVLNVVLGAYDNSLSGSVQTSVGSAQIVNGKASIKLNTSSVGIHQLTGDLTYKSSTGENKVVKIVPSTYQVVAQTLDVKAAEIIEKDPTGGSIVADNLRVVYRGVDNPISATINGANGPVSMSSSSGSTSSAGANRWNHTPGAGNEVVFTATAKASSGKTLTVRETFRVKPLPPARGVVMGKVAAGIPQASLASQRVRVDWPDFLFPVKGEVESFSIKVPGKPIERVNGNSLGGASSISAAKRGDNISIINIKYKSSLGQSGDASIVSIEVL</sequence>
<feature type="domain" description="Gliding motility-associated protein GldM C-terminal" evidence="3">
    <location>
        <begin position="428"/>
        <end position="517"/>
    </location>
</feature>
<dbReference type="Proteomes" id="UP000608754">
    <property type="component" value="Unassembled WGS sequence"/>
</dbReference>
<name>A0A8J7FP17_9FLAO</name>
<evidence type="ECO:0000259" key="6">
    <source>
        <dbReference type="Pfam" id="PF21602"/>
    </source>
</evidence>
<evidence type="ECO:0000313" key="7">
    <source>
        <dbReference type="EMBL" id="MBF0596669.1"/>
    </source>
</evidence>
<evidence type="ECO:0000313" key="8">
    <source>
        <dbReference type="Proteomes" id="UP000608754"/>
    </source>
</evidence>
<dbReference type="InterPro" id="IPR048406">
    <property type="entry name" value="GldM_Ig-like-2"/>
</dbReference>
<proteinExistence type="predicted"/>
<evidence type="ECO:0000256" key="2">
    <source>
        <dbReference type="SAM" id="Phobius"/>
    </source>
</evidence>
<dbReference type="RefSeq" id="WP_194182197.1">
    <property type="nucleotide sequence ID" value="NZ_JADGIK010000002.1"/>
</dbReference>
<feature type="domain" description="Gliding motility-associated protein GldM first immunoglobulin-like" evidence="5">
    <location>
        <begin position="224"/>
        <end position="319"/>
    </location>
</feature>
<dbReference type="AlphaFoldDB" id="A0A8J7FP17"/>